<comment type="caution">
    <text evidence="2">The sequence shown here is derived from an EMBL/GenBank/DDBJ whole genome shotgun (WGS) entry which is preliminary data.</text>
</comment>
<dbReference type="AlphaFoldDB" id="A0A4Z2IHR8"/>
<feature type="region of interest" description="Disordered" evidence="1">
    <location>
        <begin position="168"/>
        <end position="214"/>
    </location>
</feature>
<feature type="compositionally biased region" description="Basic residues" evidence="1">
    <location>
        <begin position="202"/>
        <end position="214"/>
    </location>
</feature>
<evidence type="ECO:0000313" key="2">
    <source>
        <dbReference type="EMBL" id="TNN77388.1"/>
    </source>
</evidence>
<organism evidence="2 3">
    <name type="scientific">Liparis tanakae</name>
    <name type="common">Tanaka's snailfish</name>
    <dbReference type="NCBI Taxonomy" id="230148"/>
    <lineage>
        <taxon>Eukaryota</taxon>
        <taxon>Metazoa</taxon>
        <taxon>Chordata</taxon>
        <taxon>Craniata</taxon>
        <taxon>Vertebrata</taxon>
        <taxon>Euteleostomi</taxon>
        <taxon>Actinopterygii</taxon>
        <taxon>Neopterygii</taxon>
        <taxon>Teleostei</taxon>
        <taxon>Neoteleostei</taxon>
        <taxon>Acanthomorphata</taxon>
        <taxon>Eupercaria</taxon>
        <taxon>Perciformes</taxon>
        <taxon>Cottioidei</taxon>
        <taxon>Cottales</taxon>
        <taxon>Liparidae</taxon>
        <taxon>Liparis</taxon>
    </lineage>
</organism>
<accession>A0A4Z2IHR8</accession>
<sequence length="214" mass="23432">MSMLDWAGSSLQDGVELWVEDGLCWGPSLNWEETLLTRDVSVPLRPPAPVPTADPTMLLPPPTTQSWRHREAQLASGHLLRVVLQTGYGHGQYQHTAYDCHGNKGDDGPTGALGNPGYLGETPCICPLGKTHHKEEWRPLILQALSTFSRGGLRMLGGRREEVGALGFSGEAGREDGEEDVRQQRSIDAPLHDCGNNEGYNLKKKTKMKKQGAL</sequence>
<gene>
    <name evidence="2" type="ORF">EYF80_012352</name>
</gene>
<name>A0A4Z2IHR8_9TELE</name>
<feature type="compositionally biased region" description="Basic and acidic residues" evidence="1">
    <location>
        <begin position="172"/>
        <end position="185"/>
    </location>
</feature>
<evidence type="ECO:0000313" key="3">
    <source>
        <dbReference type="Proteomes" id="UP000314294"/>
    </source>
</evidence>
<proteinExistence type="predicted"/>
<protein>
    <submittedName>
        <fullName evidence="2">Uncharacterized protein</fullName>
    </submittedName>
</protein>
<keyword evidence="3" id="KW-1185">Reference proteome</keyword>
<evidence type="ECO:0000256" key="1">
    <source>
        <dbReference type="SAM" id="MobiDB-lite"/>
    </source>
</evidence>
<dbReference type="Proteomes" id="UP000314294">
    <property type="component" value="Unassembled WGS sequence"/>
</dbReference>
<dbReference type="EMBL" id="SRLO01000083">
    <property type="protein sequence ID" value="TNN77388.1"/>
    <property type="molecule type" value="Genomic_DNA"/>
</dbReference>
<reference evidence="2 3" key="1">
    <citation type="submission" date="2019-03" db="EMBL/GenBank/DDBJ databases">
        <title>First draft genome of Liparis tanakae, snailfish: a comprehensive survey of snailfish specific genes.</title>
        <authorList>
            <person name="Kim W."/>
            <person name="Song I."/>
            <person name="Jeong J.-H."/>
            <person name="Kim D."/>
            <person name="Kim S."/>
            <person name="Ryu S."/>
            <person name="Song J.Y."/>
            <person name="Lee S.K."/>
        </authorList>
    </citation>
    <scope>NUCLEOTIDE SEQUENCE [LARGE SCALE GENOMIC DNA]</scope>
    <source>
        <tissue evidence="2">Muscle</tissue>
    </source>
</reference>